<dbReference type="GO" id="GO:0000050">
    <property type="term" value="P:urea cycle"/>
    <property type="evidence" value="ECO:0007669"/>
    <property type="project" value="UniProtKB-KW"/>
</dbReference>
<dbReference type="InterPro" id="IPR018223">
    <property type="entry name" value="Arginosuc_synth_CS"/>
</dbReference>
<keyword evidence="14" id="KW-0106">Calcium</keyword>
<evidence type="ECO:0000259" key="20">
    <source>
        <dbReference type="PROSITE" id="PS50222"/>
    </source>
</evidence>
<dbReference type="PANTHER" id="PTHR11587:SF2">
    <property type="entry name" value="ARGININOSUCCINATE SYNTHASE"/>
    <property type="match status" value="1"/>
</dbReference>
<feature type="domain" description="EF-hand" evidence="20">
    <location>
        <begin position="419"/>
        <end position="454"/>
    </location>
</feature>
<keyword evidence="16" id="KW-0449">Lipoprotein</keyword>
<sequence length="763" mass="84765">MLQPAFLLGRKVWGLSLGLSRFGRKLIPSASLASPTHPRAPFKELARAGLVRPSLPSFLPSFLLPTGRRPPPVQAPLPGNPPHRVLQLAPAGDCSISLILTSLDQAKSSCLLLGQKTKWKSADRSRGTKYSRAGEDKRQAGSPPIRPLGLRPLLVQDPSSVVDYSNPTQQQQPPPSRAGRAGKGEEGVCNQGRPQQHLARLWGGERKGKLSGGESIPLQKQAGEKGSRKKETHSLPPPKKDFSEPLDCSTRRPLLRCSQLASLLRLVGIAGRPRGSGLEGQAAPLPLDFAPLSASFLYESSSSHGELSGPIDALLSLEEPFATMGKSNSKLKPEVVEELTRKTYFTEKEVQQWYKGFIKDCPSGQLDAAGFQKIYKQFFPFGDPTKFATFVFNVFDENKDGRIEFSEFIQALSVTSRGTLDEKLRWAFKLYDLDNDGYITRNEMLDIVDAIYQMVGNTVELPEEENTPEKRVDRIFAMMDKNADGKLTLQEPFPFMMDWYSPPSHALTFGEDLLPVTSSCPPPNKTLAGRYSPVTREQGARSKFDLSLNNLLLGIHHRPPSAALIIILLKERQTEEGRGVGILHRMEAAKNDSMSQSKGLVILAYSGGLDTSCILVWLKEQGYDVIAYMANIGQDENFEKARTKALSLGAKKVYIEDLSREFVEEFIWPAVQAGALYEDRYLLGTSLARPCIARKQMEITLREGAQFVSHGATGKGNDQIRFEFTYYALSPRIKIIAPWRMPEFYTRFQGRSDLMQYATVPEF</sequence>
<proteinExistence type="inferred from homology"/>
<evidence type="ECO:0000256" key="11">
    <source>
        <dbReference type="ARBA" id="ARBA00022723"/>
    </source>
</evidence>
<dbReference type="Pfam" id="PF00764">
    <property type="entry name" value="Arginosuc_synth"/>
    <property type="match status" value="1"/>
</dbReference>
<comment type="pathway">
    <text evidence="1">Amino-acid biosynthesis; L-arginine biosynthesis; L-arginine from L-ornithine and carbamoyl phosphate: step 2/3.</text>
</comment>
<evidence type="ECO:0000256" key="7">
    <source>
        <dbReference type="ARBA" id="ARBA00022571"/>
    </source>
</evidence>
<evidence type="ECO:0000256" key="3">
    <source>
        <dbReference type="ARBA" id="ARBA00006049"/>
    </source>
</evidence>
<dbReference type="InterPro" id="IPR014729">
    <property type="entry name" value="Rossmann-like_a/b/a_fold"/>
</dbReference>
<comment type="catalytic activity">
    <reaction evidence="18">
        <text>L-citrulline + L-aspartate + ATP = 2-(N(omega)-L-arginino)succinate + AMP + diphosphate + H(+)</text>
        <dbReference type="Rhea" id="RHEA:10932"/>
        <dbReference type="ChEBI" id="CHEBI:15378"/>
        <dbReference type="ChEBI" id="CHEBI:29991"/>
        <dbReference type="ChEBI" id="CHEBI:30616"/>
        <dbReference type="ChEBI" id="CHEBI:33019"/>
        <dbReference type="ChEBI" id="CHEBI:57472"/>
        <dbReference type="ChEBI" id="CHEBI:57743"/>
        <dbReference type="ChEBI" id="CHEBI:456215"/>
        <dbReference type="EC" id="6.3.4.5"/>
    </reaction>
</comment>
<keyword evidence="15" id="KW-0067">ATP-binding</keyword>
<evidence type="ECO:0000256" key="16">
    <source>
        <dbReference type="ARBA" id="ARBA00023288"/>
    </source>
</evidence>
<keyword evidence="10" id="KW-0519">Myristate</keyword>
<dbReference type="GO" id="GO:0006526">
    <property type="term" value="P:L-arginine biosynthetic process"/>
    <property type="evidence" value="ECO:0007669"/>
    <property type="project" value="UniProtKB-KW"/>
</dbReference>
<dbReference type="Gene3D" id="1.10.238.10">
    <property type="entry name" value="EF-hand"/>
    <property type="match status" value="1"/>
</dbReference>
<dbReference type="EC" id="6.3.4.5" evidence="4"/>
<dbReference type="Pfam" id="PF13499">
    <property type="entry name" value="EF-hand_7"/>
    <property type="match status" value="1"/>
</dbReference>
<dbReference type="EMBL" id="JAOTOJ010000016">
    <property type="protein sequence ID" value="KAK9392305.1"/>
    <property type="molecule type" value="Genomic_DNA"/>
</dbReference>
<dbReference type="InterPro" id="IPR011992">
    <property type="entry name" value="EF-hand-dom_pair"/>
</dbReference>
<evidence type="ECO:0000313" key="22">
    <source>
        <dbReference type="Proteomes" id="UP001474421"/>
    </source>
</evidence>
<evidence type="ECO:0000256" key="10">
    <source>
        <dbReference type="ARBA" id="ARBA00022707"/>
    </source>
</evidence>
<comment type="caution">
    <text evidence="21">The sequence shown here is derived from an EMBL/GenBank/DDBJ whole genome shotgun (WGS) entry which is preliminary data.</text>
</comment>
<keyword evidence="9" id="KW-0028">Amino-acid biosynthesis</keyword>
<evidence type="ECO:0000256" key="1">
    <source>
        <dbReference type="ARBA" id="ARBA00004967"/>
    </source>
</evidence>
<dbReference type="SUPFAM" id="SSF52402">
    <property type="entry name" value="Adenine nucleotide alpha hydrolases-like"/>
    <property type="match status" value="1"/>
</dbReference>
<dbReference type="GO" id="GO:0005524">
    <property type="term" value="F:ATP binding"/>
    <property type="evidence" value="ECO:0007669"/>
    <property type="project" value="UniProtKB-KW"/>
</dbReference>
<evidence type="ECO:0000256" key="19">
    <source>
        <dbReference type="SAM" id="MobiDB-lite"/>
    </source>
</evidence>
<dbReference type="GO" id="GO:0004055">
    <property type="term" value="F:argininosuccinate synthase activity"/>
    <property type="evidence" value="ECO:0007669"/>
    <property type="project" value="UniProtKB-EC"/>
</dbReference>
<dbReference type="GO" id="GO:0005509">
    <property type="term" value="F:calcium ion binding"/>
    <property type="evidence" value="ECO:0007669"/>
    <property type="project" value="InterPro"/>
</dbReference>
<feature type="compositionally biased region" description="Basic and acidic residues" evidence="19">
    <location>
        <begin position="120"/>
        <end position="139"/>
    </location>
</feature>
<keyword evidence="7" id="KW-0055">Arginine biosynthesis</keyword>
<dbReference type="AlphaFoldDB" id="A0AAW1AS02"/>
<evidence type="ECO:0000256" key="5">
    <source>
        <dbReference type="ARBA" id="ARBA00014810"/>
    </source>
</evidence>
<gene>
    <name evidence="21" type="ORF">NXF25_017149</name>
</gene>
<protein>
    <recommendedName>
        <fullName evidence="5">Argininosuccinate synthase</fullName>
        <ecNumber evidence="4">6.3.4.5</ecNumber>
    </recommendedName>
    <alternativeName>
        <fullName evidence="17">Citrulline--aspartate ligase</fullName>
    </alternativeName>
</protein>
<feature type="domain" description="EF-hand" evidence="20">
    <location>
        <begin position="467"/>
        <end position="502"/>
    </location>
</feature>
<dbReference type="InterPro" id="IPR018247">
    <property type="entry name" value="EF_Hand_1_Ca_BS"/>
</dbReference>
<evidence type="ECO:0000256" key="4">
    <source>
        <dbReference type="ARBA" id="ARBA00012286"/>
    </source>
</evidence>
<dbReference type="GO" id="GO:0005737">
    <property type="term" value="C:cytoplasm"/>
    <property type="evidence" value="ECO:0007669"/>
    <property type="project" value="TreeGrafter"/>
</dbReference>
<evidence type="ECO:0000256" key="6">
    <source>
        <dbReference type="ARBA" id="ARBA00022436"/>
    </source>
</evidence>
<evidence type="ECO:0000256" key="13">
    <source>
        <dbReference type="ARBA" id="ARBA00022741"/>
    </source>
</evidence>
<evidence type="ECO:0000256" key="9">
    <source>
        <dbReference type="ARBA" id="ARBA00022605"/>
    </source>
</evidence>
<evidence type="ECO:0000256" key="8">
    <source>
        <dbReference type="ARBA" id="ARBA00022598"/>
    </source>
</evidence>
<dbReference type="InterPro" id="IPR002048">
    <property type="entry name" value="EF_hand_dom"/>
</dbReference>
<evidence type="ECO:0000313" key="21">
    <source>
        <dbReference type="EMBL" id="KAK9392305.1"/>
    </source>
</evidence>
<dbReference type="Proteomes" id="UP001474421">
    <property type="component" value="Unassembled WGS sequence"/>
</dbReference>
<reference evidence="21 22" key="1">
    <citation type="journal article" date="2024" name="Proc. Natl. Acad. Sci. U.S.A.">
        <title>The genetic regulatory architecture and epigenomic basis for age-related changes in rattlesnake venom.</title>
        <authorList>
            <person name="Hogan M.P."/>
            <person name="Holding M.L."/>
            <person name="Nystrom G.S."/>
            <person name="Colston T.J."/>
            <person name="Bartlett D.A."/>
            <person name="Mason A.J."/>
            <person name="Ellsworth S.A."/>
            <person name="Rautsaw R.M."/>
            <person name="Lawrence K.C."/>
            <person name="Strickland J.L."/>
            <person name="He B."/>
            <person name="Fraser P."/>
            <person name="Margres M.J."/>
            <person name="Gilbert D.M."/>
            <person name="Gibbs H.L."/>
            <person name="Parkinson C.L."/>
            <person name="Rokyta D.R."/>
        </authorList>
    </citation>
    <scope>NUCLEOTIDE SEQUENCE [LARGE SCALE GENOMIC DNA]</scope>
    <source>
        <strain evidence="21">DRR0105</strain>
    </source>
</reference>
<dbReference type="PROSITE" id="PS50222">
    <property type="entry name" value="EF_HAND_2"/>
    <property type="match status" value="3"/>
</dbReference>
<evidence type="ECO:0000256" key="17">
    <source>
        <dbReference type="ARBA" id="ARBA00029916"/>
    </source>
</evidence>
<name>A0AAW1AS02_CROAD</name>
<organism evidence="21 22">
    <name type="scientific">Crotalus adamanteus</name>
    <name type="common">Eastern diamondback rattlesnake</name>
    <dbReference type="NCBI Taxonomy" id="8729"/>
    <lineage>
        <taxon>Eukaryota</taxon>
        <taxon>Metazoa</taxon>
        <taxon>Chordata</taxon>
        <taxon>Craniata</taxon>
        <taxon>Vertebrata</taxon>
        <taxon>Euteleostomi</taxon>
        <taxon>Lepidosauria</taxon>
        <taxon>Squamata</taxon>
        <taxon>Bifurcata</taxon>
        <taxon>Unidentata</taxon>
        <taxon>Episquamata</taxon>
        <taxon>Toxicofera</taxon>
        <taxon>Serpentes</taxon>
        <taxon>Colubroidea</taxon>
        <taxon>Viperidae</taxon>
        <taxon>Crotalinae</taxon>
        <taxon>Crotalus</taxon>
    </lineage>
</organism>
<dbReference type="PANTHER" id="PTHR11587">
    <property type="entry name" value="ARGININOSUCCINATE SYNTHASE"/>
    <property type="match status" value="1"/>
</dbReference>
<keyword evidence="12" id="KW-0677">Repeat</keyword>
<feature type="compositionally biased region" description="Polar residues" evidence="19">
    <location>
        <begin position="157"/>
        <end position="166"/>
    </location>
</feature>
<keyword evidence="11" id="KW-0479">Metal-binding</keyword>
<dbReference type="Gene3D" id="3.40.50.620">
    <property type="entry name" value="HUPs"/>
    <property type="match status" value="1"/>
</dbReference>
<evidence type="ECO:0000256" key="12">
    <source>
        <dbReference type="ARBA" id="ARBA00022737"/>
    </source>
</evidence>
<dbReference type="PROSITE" id="PS00018">
    <property type="entry name" value="EF_HAND_1"/>
    <property type="match status" value="2"/>
</dbReference>
<evidence type="ECO:0000256" key="14">
    <source>
        <dbReference type="ARBA" id="ARBA00022837"/>
    </source>
</evidence>
<keyword evidence="6" id="KW-0835">Urea cycle</keyword>
<evidence type="ECO:0000256" key="15">
    <source>
        <dbReference type="ARBA" id="ARBA00022840"/>
    </source>
</evidence>
<dbReference type="PROSITE" id="PS00564">
    <property type="entry name" value="ARGININOSUCCIN_SYN_1"/>
    <property type="match status" value="1"/>
</dbReference>
<dbReference type="FunFam" id="1.10.238.10:FF:000009">
    <property type="entry name" value="Visinin-like protein 1"/>
    <property type="match status" value="1"/>
</dbReference>
<accession>A0AAW1AS02</accession>
<comment type="similarity">
    <text evidence="3">Belongs to the recoverin family.</text>
</comment>
<dbReference type="InterPro" id="IPR048267">
    <property type="entry name" value="Arginosuc_syn_N"/>
</dbReference>
<comment type="pathway">
    <text evidence="2">Nitrogen metabolism; urea cycle; (N(omega)-L-arginino)succinate from L-aspartate and L-citrulline: step 1/1.</text>
</comment>
<dbReference type="InterPro" id="IPR001518">
    <property type="entry name" value="Arginosuc_synth"/>
</dbReference>
<evidence type="ECO:0000256" key="18">
    <source>
        <dbReference type="ARBA" id="ARBA00049077"/>
    </source>
</evidence>
<dbReference type="SUPFAM" id="SSF47473">
    <property type="entry name" value="EF-hand"/>
    <property type="match status" value="1"/>
</dbReference>
<keyword evidence="8" id="KW-0436">Ligase</keyword>
<dbReference type="CDD" id="cd00051">
    <property type="entry name" value="EFh"/>
    <property type="match status" value="2"/>
</dbReference>
<dbReference type="PRINTS" id="PR00450">
    <property type="entry name" value="RECOVERIN"/>
</dbReference>
<dbReference type="Pfam" id="PF13202">
    <property type="entry name" value="EF-hand_5"/>
    <property type="match status" value="1"/>
</dbReference>
<feature type="region of interest" description="Disordered" evidence="19">
    <location>
        <begin position="117"/>
        <end position="247"/>
    </location>
</feature>
<keyword evidence="13" id="KW-0547">Nucleotide-binding</keyword>
<keyword evidence="22" id="KW-1185">Reference proteome</keyword>
<dbReference type="PROSITE" id="PS00565">
    <property type="entry name" value="ARGININOSUCCIN_SYN_2"/>
    <property type="match status" value="1"/>
</dbReference>
<evidence type="ECO:0000256" key="2">
    <source>
        <dbReference type="ARBA" id="ARBA00005154"/>
    </source>
</evidence>
<dbReference type="SMART" id="SM00054">
    <property type="entry name" value="EFh"/>
    <property type="match status" value="3"/>
</dbReference>
<dbReference type="GO" id="GO:0000053">
    <property type="term" value="P:argininosuccinate metabolic process"/>
    <property type="evidence" value="ECO:0007669"/>
    <property type="project" value="TreeGrafter"/>
</dbReference>
<dbReference type="FunFam" id="3.40.50.620:FF:000019">
    <property type="entry name" value="Argininosuccinate synthase"/>
    <property type="match status" value="1"/>
</dbReference>
<feature type="domain" description="EF-hand" evidence="20">
    <location>
        <begin position="383"/>
        <end position="418"/>
    </location>
</feature>